<evidence type="ECO:0000256" key="3">
    <source>
        <dbReference type="SAM" id="SignalP"/>
    </source>
</evidence>
<keyword evidence="3" id="KW-0732">Signal</keyword>
<evidence type="ECO:0000313" key="4">
    <source>
        <dbReference type="EMBL" id="GMR33435.1"/>
    </source>
</evidence>
<proteinExistence type="predicted"/>
<gene>
    <name evidence="4" type="ORF">PMAYCL1PPCAC_03630</name>
</gene>
<feature type="region of interest" description="Disordered" evidence="2">
    <location>
        <begin position="1178"/>
        <end position="1224"/>
    </location>
</feature>
<feature type="region of interest" description="Disordered" evidence="2">
    <location>
        <begin position="925"/>
        <end position="989"/>
    </location>
</feature>
<feature type="compositionally biased region" description="Low complexity" evidence="2">
    <location>
        <begin position="967"/>
        <end position="978"/>
    </location>
</feature>
<dbReference type="Proteomes" id="UP001328107">
    <property type="component" value="Unassembled WGS sequence"/>
</dbReference>
<dbReference type="Pfam" id="PF04870">
    <property type="entry name" value="Moulting_cycle"/>
    <property type="match status" value="1"/>
</dbReference>
<dbReference type="AlphaFoldDB" id="A0AAN4ZAG4"/>
<accession>A0AAN4ZAG4</accession>
<organism evidence="4 5">
    <name type="scientific">Pristionchus mayeri</name>
    <dbReference type="NCBI Taxonomy" id="1317129"/>
    <lineage>
        <taxon>Eukaryota</taxon>
        <taxon>Metazoa</taxon>
        <taxon>Ecdysozoa</taxon>
        <taxon>Nematoda</taxon>
        <taxon>Chromadorea</taxon>
        <taxon>Rhabditida</taxon>
        <taxon>Rhabditina</taxon>
        <taxon>Diplogasteromorpha</taxon>
        <taxon>Diplogasteroidea</taxon>
        <taxon>Neodiplogasteridae</taxon>
        <taxon>Pristionchus</taxon>
    </lineage>
</organism>
<dbReference type="InterPro" id="IPR006954">
    <property type="entry name" value="Mlt-10-like"/>
</dbReference>
<name>A0AAN4ZAG4_9BILA</name>
<protein>
    <submittedName>
        <fullName evidence="4">Uncharacterized protein</fullName>
    </submittedName>
</protein>
<feature type="coiled-coil region" evidence="1">
    <location>
        <begin position="112"/>
        <end position="142"/>
    </location>
</feature>
<evidence type="ECO:0000256" key="1">
    <source>
        <dbReference type="SAM" id="Coils"/>
    </source>
</evidence>
<sequence length="1224" mass="136535">MITQWRIVAVMLATVVGLSRSDSAPLPWGVDRKPMELSEQEKLLLQEPELKDSLKSVEDRKFFELNPQKLKQMWHAAMVRSLLKSKAKVLYSDLPAIERIVYQQCESGAKSLVQLARCLVRLLDERDRAEAEFERLEQLKLERGHSPSPFASFVSPSSPFYQLTPLMDLFTPKPVPPSFEPRNHRPTISIKSFYATNAMAERPRIREYEPIPYSVEKEISEERVTMRPADPSLKEGNNMATVEYSVYKGGENPSKYKTEQFGKESQERLWMHVYPYPKKSRAQELLYNHLKTRRMQHNPIRSQLRTLRMLRERRMRERQWRIVEGEHFRSKRSTHLTIDEAFEQFLRENRGAETEKDVSFLGTIPNDGRTPVASSASEPLRPLSPLPVSVINAKSGADPLANIVTEALGTGSIQPVTFRPLNYTRYINDKLPVKPVGLGELNDQGDPVQLEDHEGVKGMSLRIIDVRLAKNESSSKKILSLPSRNAIGLPRYLNLNDTKKRSKRNLPQPTTAKLDFGSLAKRYLQSFIGNKLTAPAPGNMGNRLSNANKLQLIKEHFSRVEKCNQYFKLMSEENRGIIKKLGIPIDTRSPRVAASDEQQIMEGIMEMVNDFANDHVQRDGRERDEKDSKWSVLSPKLFSLFPNGRKTERMISKGQILSPNLLSFHKDGLFSIPDIFNMLSVDRSSQSTMLDMVLDLSGASIALDDAIAKLEKEINHTKDYQYPLVQELSKLDYSWIQARKTYSPEQLKQIEKRGYAFLEPHQLSSVYGEKISDLKVDLDEYGSMSEKERELRIERDIRKLANMGELRKTQPFRRMKREAEIAANATDTTEKWYDKPDGLTVGGSVGSVQRDETHSDVVPAGDGGPGVNPNTGFDHPREDQLAHPNSSLLSTNTSSYSIALDHSATSINSTHHALNLVPVPATHVYPNGTSEAHGTESAPLGGGSKHGHAAVGAPPPPGAAAAPPEPHAAAPEPHASAGQESGEGPEGVEEHNRINGVLFETLEPFAFTNIIGHGGALEVVTLSPHAFVGEVLAPEALILSTLSPRAFIATILSPAALAARILSPTAFRAEVMAPRALYTWILSPEAMIAEVLTPHFLEPRILSPEAFIINVLSPKFIAPNIGSPERFAVLVLSPNILSPRIASDEKYVVEVLSPHILGGPHSKEEEEKTVISIGGHKEHEGEEHGGENHPAHGPEAAWDLHGHGSHDHGHGEHSSHDEHRYVIH</sequence>
<feature type="compositionally biased region" description="Pro residues" evidence="2">
    <location>
        <begin position="953"/>
        <end position="966"/>
    </location>
</feature>
<reference evidence="5" key="1">
    <citation type="submission" date="2022-10" db="EMBL/GenBank/DDBJ databases">
        <title>Genome assembly of Pristionchus species.</title>
        <authorList>
            <person name="Yoshida K."/>
            <person name="Sommer R.J."/>
        </authorList>
    </citation>
    <scope>NUCLEOTIDE SEQUENCE [LARGE SCALE GENOMIC DNA]</scope>
    <source>
        <strain evidence="5">RS5460</strain>
    </source>
</reference>
<feature type="signal peptide" evidence="3">
    <location>
        <begin position="1"/>
        <end position="21"/>
    </location>
</feature>
<keyword evidence="5" id="KW-1185">Reference proteome</keyword>
<feature type="region of interest" description="Disordered" evidence="2">
    <location>
        <begin position="833"/>
        <end position="888"/>
    </location>
</feature>
<dbReference type="PANTHER" id="PTHR21523">
    <property type="match status" value="1"/>
</dbReference>
<feature type="chain" id="PRO_5042991133" evidence="3">
    <location>
        <begin position="22"/>
        <end position="1224"/>
    </location>
</feature>
<dbReference type="EMBL" id="BTRK01000001">
    <property type="protein sequence ID" value="GMR33435.1"/>
    <property type="molecule type" value="Genomic_DNA"/>
</dbReference>
<keyword evidence="1" id="KW-0175">Coiled coil</keyword>
<evidence type="ECO:0000313" key="5">
    <source>
        <dbReference type="Proteomes" id="UP001328107"/>
    </source>
</evidence>
<comment type="caution">
    <text evidence="4">The sequence shown here is derived from an EMBL/GenBank/DDBJ whole genome shotgun (WGS) entry which is preliminary data.</text>
</comment>
<evidence type="ECO:0000256" key="2">
    <source>
        <dbReference type="SAM" id="MobiDB-lite"/>
    </source>
</evidence>
<dbReference type="PANTHER" id="PTHR21523:SF38">
    <property type="entry name" value="MLT-TEN (MLT-10) RELATED"/>
    <property type="match status" value="1"/>
</dbReference>